<reference evidence="1 2" key="1">
    <citation type="submission" date="2024-09" db="EMBL/GenBank/DDBJ databases">
        <authorList>
            <person name="Lee S.D."/>
        </authorList>
    </citation>
    <scope>NUCLEOTIDE SEQUENCE [LARGE SCALE GENOMIC DNA]</scope>
    <source>
        <strain evidence="1 2">N8-3</strain>
    </source>
</reference>
<evidence type="ECO:0000313" key="1">
    <source>
        <dbReference type="EMBL" id="MFC1415415.1"/>
    </source>
</evidence>
<evidence type="ECO:0000313" key="2">
    <source>
        <dbReference type="Proteomes" id="UP001592531"/>
    </source>
</evidence>
<dbReference type="RefSeq" id="WP_380531050.1">
    <property type="nucleotide sequence ID" value="NZ_JBHFAB010000001.1"/>
</dbReference>
<gene>
    <name evidence="1" type="ORF">ACEZDE_01955</name>
</gene>
<dbReference type="EMBL" id="JBHFAB010000001">
    <property type="protein sequence ID" value="MFC1415415.1"/>
    <property type="molecule type" value="Genomic_DNA"/>
</dbReference>
<dbReference type="Proteomes" id="UP001592531">
    <property type="component" value="Unassembled WGS sequence"/>
</dbReference>
<accession>A0ABV6VNU9</accession>
<comment type="caution">
    <text evidence="1">The sequence shown here is derived from an EMBL/GenBank/DDBJ whole genome shotgun (WGS) entry which is preliminary data.</text>
</comment>
<sequence>MEDLMAVTLAQDRIPGLDDIALLRQPPAVEGESIQQRFEAFHALNPWVFRQLERLTADCVERGFGHIGIGMLFELLRYRYGAVTRGDAFRLNNSYRSRYARLLIEEHPEWTHLFEVRALRTA</sequence>
<keyword evidence="2" id="KW-1185">Reference proteome</keyword>
<proteinExistence type="predicted"/>
<organism evidence="1 2">
    <name type="scientific">Streptacidiphilus cavernicola</name>
    <dbReference type="NCBI Taxonomy" id="3342716"/>
    <lineage>
        <taxon>Bacteria</taxon>
        <taxon>Bacillati</taxon>
        <taxon>Actinomycetota</taxon>
        <taxon>Actinomycetes</taxon>
        <taxon>Kitasatosporales</taxon>
        <taxon>Streptomycetaceae</taxon>
        <taxon>Streptacidiphilus</taxon>
    </lineage>
</organism>
<name>A0ABV6VNU9_9ACTN</name>
<protein>
    <submittedName>
        <fullName evidence="1">Uncharacterized protein</fullName>
    </submittedName>
</protein>